<accession>A0ACC3ME79</accession>
<reference evidence="1" key="1">
    <citation type="submission" date="2023-07" db="EMBL/GenBank/DDBJ databases">
        <title>Black Yeasts Isolated from many extreme environments.</title>
        <authorList>
            <person name="Coleine C."/>
            <person name="Stajich J.E."/>
            <person name="Selbmann L."/>
        </authorList>
    </citation>
    <scope>NUCLEOTIDE SEQUENCE</scope>
    <source>
        <strain evidence="1">CCFEE 5714</strain>
    </source>
</reference>
<sequence length="162" mass="19047">MEIPNHNLHPSGQPGEEHLDKLISWLDFKDTTPNFLTLHTFPLRDLRTALLRAVAEIVETLDPELGSWIEMAKDKDYCVQVDKEEMYATRTVEWESLLPSQVAEFGRETTGWYLKNARQEIRWVRNEIGRVKVHTSNAAELRRKKERESFSFHPWPRKCEEG</sequence>
<evidence type="ECO:0000313" key="1">
    <source>
        <dbReference type="EMBL" id="KAK3686732.1"/>
    </source>
</evidence>
<proteinExistence type="predicted"/>
<keyword evidence="2" id="KW-1185">Reference proteome</keyword>
<protein>
    <submittedName>
        <fullName evidence="1">Uncharacterized protein</fullName>
    </submittedName>
</protein>
<gene>
    <name evidence="1" type="ORF">LTR37_019524</name>
</gene>
<organism evidence="1 2">
    <name type="scientific">Vermiconidia calcicola</name>
    <dbReference type="NCBI Taxonomy" id="1690605"/>
    <lineage>
        <taxon>Eukaryota</taxon>
        <taxon>Fungi</taxon>
        <taxon>Dikarya</taxon>
        <taxon>Ascomycota</taxon>
        <taxon>Pezizomycotina</taxon>
        <taxon>Dothideomycetes</taxon>
        <taxon>Dothideomycetidae</taxon>
        <taxon>Mycosphaerellales</taxon>
        <taxon>Extremaceae</taxon>
        <taxon>Vermiconidia</taxon>
    </lineage>
</organism>
<comment type="caution">
    <text evidence="1">The sequence shown here is derived from an EMBL/GenBank/DDBJ whole genome shotgun (WGS) entry which is preliminary data.</text>
</comment>
<evidence type="ECO:0000313" key="2">
    <source>
        <dbReference type="Proteomes" id="UP001281147"/>
    </source>
</evidence>
<name>A0ACC3ME79_9PEZI</name>
<dbReference type="Proteomes" id="UP001281147">
    <property type="component" value="Unassembled WGS sequence"/>
</dbReference>
<dbReference type="EMBL" id="JAUTXU010000305">
    <property type="protein sequence ID" value="KAK3686732.1"/>
    <property type="molecule type" value="Genomic_DNA"/>
</dbReference>